<accession>A0A6P1NLT9</accession>
<evidence type="ECO:0000313" key="2">
    <source>
        <dbReference type="EMBL" id="QHK19777.1"/>
    </source>
</evidence>
<proteinExistence type="predicted"/>
<name>A0A6P1NLT9_9MICC</name>
<sequence>MTGPVPGRRRRAVIRLGILVVLVAAAAVAALVFPLPPVEELRNYFGTTGWWGPAAFILGYAALTPAPAPAPKNVLSVGRGG</sequence>
<feature type="transmembrane region" description="Helical" evidence="1">
    <location>
        <begin position="44"/>
        <end position="63"/>
    </location>
</feature>
<feature type="transmembrane region" description="Helical" evidence="1">
    <location>
        <begin position="12"/>
        <end position="32"/>
    </location>
</feature>
<evidence type="ECO:0000256" key="1">
    <source>
        <dbReference type="SAM" id="Phobius"/>
    </source>
</evidence>
<keyword evidence="1" id="KW-1133">Transmembrane helix</keyword>
<dbReference type="Proteomes" id="UP000464186">
    <property type="component" value="Chromosome"/>
</dbReference>
<dbReference type="AlphaFoldDB" id="A0A6P1NLT9"/>
<gene>
    <name evidence="2" type="ORF">GU243_08590</name>
</gene>
<dbReference type="KEGG" id="psey:GU243_08590"/>
<keyword evidence="1" id="KW-0812">Transmembrane</keyword>
<keyword evidence="1" id="KW-0472">Membrane</keyword>
<protein>
    <submittedName>
        <fullName evidence="2">Uncharacterized protein</fullName>
    </submittedName>
</protein>
<organism evidence="2 3">
    <name type="scientific">Pseudarthrobacter psychrotolerans</name>
    <dbReference type="NCBI Taxonomy" id="2697569"/>
    <lineage>
        <taxon>Bacteria</taxon>
        <taxon>Bacillati</taxon>
        <taxon>Actinomycetota</taxon>
        <taxon>Actinomycetes</taxon>
        <taxon>Micrococcales</taxon>
        <taxon>Micrococcaceae</taxon>
        <taxon>Pseudarthrobacter</taxon>
    </lineage>
</organism>
<evidence type="ECO:0000313" key="3">
    <source>
        <dbReference type="Proteomes" id="UP000464186"/>
    </source>
</evidence>
<keyword evidence="3" id="KW-1185">Reference proteome</keyword>
<dbReference type="EMBL" id="CP047898">
    <property type="protein sequence ID" value="QHK19777.1"/>
    <property type="molecule type" value="Genomic_DNA"/>
</dbReference>
<reference evidence="2 3" key="1">
    <citation type="submission" date="2020-01" db="EMBL/GenBank/DDBJ databases">
        <title>Pseudarthrobacter psychrotolerans sp. nov., isolated from antarctic soil.</title>
        <authorList>
            <person name="Shin Y."/>
            <person name="Park W."/>
        </authorList>
    </citation>
    <scope>NUCLEOTIDE SEQUENCE [LARGE SCALE GENOMIC DNA]</scope>
    <source>
        <strain evidence="2 3">YJ56</strain>
    </source>
</reference>